<dbReference type="OrthoDB" id="203682at2759"/>
<keyword evidence="2" id="KW-0934">Plastid</keyword>
<feature type="chain" id="PRO_5003095550" description="Plastid lipid-associated protein/fibrillin conserved domain-containing protein" evidence="4">
    <location>
        <begin position="20"/>
        <end position="291"/>
    </location>
</feature>
<evidence type="ECO:0000313" key="7">
    <source>
        <dbReference type="Proteomes" id="UP000002630"/>
    </source>
</evidence>
<keyword evidence="7" id="KW-1185">Reference proteome</keyword>
<dbReference type="InterPro" id="IPR006843">
    <property type="entry name" value="PAP/fibrillin_dom"/>
</dbReference>
<feature type="compositionally biased region" description="Low complexity" evidence="3">
    <location>
        <begin position="41"/>
        <end position="76"/>
    </location>
</feature>
<feature type="signal peptide" evidence="4">
    <location>
        <begin position="1"/>
        <end position="19"/>
    </location>
</feature>
<evidence type="ECO:0000256" key="4">
    <source>
        <dbReference type="SAM" id="SignalP"/>
    </source>
</evidence>
<dbReference type="EMBL" id="FN649760">
    <property type="protein sequence ID" value="CBJ29782.1"/>
    <property type="molecule type" value="Genomic_DNA"/>
</dbReference>
<dbReference type="AlphaFoldDB" id="D7FLU6"/>
<reference evidence="6 7" key="1">
    <citation type="journal article" date="2010" name="Nature">
        <title>The Ectocarpus genome and the independent evolution of multicellularity in brown algae.</title>
        <authorList>
            <person name="Cock J.M."/>
            <person name="Sterck L."/>
            <person name="Rouze P."/>
            <person name="Scornet D."/>
            <person name="Allen A.E."/>
            <person name="Amoutzias G."/>
            <person name="Anthouard V."/>
            <person name="Artiguenave F."/>
            <person name="Aury J.M."/>
            <person name="Badger J.H."/>
            <person name="Beszteri B."/>
            <person name="Billiau K."/>
            <person name="Bonnet E."/>
            <person name="Bothwell J.H."/>
            <person name="Bowler C."/>
            <person name="Boyen C."/>
            <person name="Brownlee C."/>
            <person name="Carrano C.J."/>
            <person name="Charrier B."/>
            <person name="Cho G.Y."/>
            <person name="Coelho S.M."/>
            <person name="Collen J."/>
            <person name="Corre E."/>
            <person name="Da Silva C."/>
            <person name="Delage L."/>
            <person name="Delaroque N."/>
            <person name="Dittami S.M."/>
            <person name="Doulbeau S."/>
            <person name="Elias M."/>
            <person name="Farnham G."/>
            <person name="Gachon C.M."/>
            <person name="Gschloessl B."/>
            <person name="Heesch S."/>
            <person name="Jabbari K."/>
            <person name="Jubin C."/>
            <person name="Kawai H."/>
            <person name="Kimura K."/>
            <person name="Kloareg B."/>
            <person name="Kupper F.C."/>
            <person name="Lang D."/>
            <person name="Le Bail A."/>
            <person name="Leblanc C."/>
            <person name="Lerouge P."/>
            <person name="Lohr M."/>
            <person name="Lopez P.J."/>
            <person name="Martens C."/>
            <person name="Maumus F."/>
            <person name="Michel G."/>
            <person name="Miranda-Saavedra D."/>
            <person name="Morales J."/>
            <person name="Moreau H."/>
            <person name="Motomura T."/>
            <person name="Nagasato C."/>
            <person name="Napoli C.A."/>
            <person name="Nelson D.R."/>
            <person name="Nyvall-Collen P."/>
            <person name="Peters A.F."/>
            <person name="Pommier C."/>
            <person name="Potin P."/>
            <person name="Poulain J."/>
            <person name="Quesneville H."/>
            <person name="Read B."/>
            <person name="Rensing S.A."/>
            <person name="Ritter A."/>
            <person name="Rousvoal S."/>
            <person name="Samanta M."/>
            <person name="Samson G."/>
            <person name="Schroeder D.C."/>
            <person name="Segurens B."/>
            <person name="Strittmatter M."/>
            <person name="Tonon T."/>
            <person name="Tregear J.W."/>
            <person name="Valentin K."/>
            <person name="von Dassow P."/>
            <person name="Yamagishi T."/>
            <person name="Van de Peer Y."/>
            <person name="Wincker P."/>
        </authorList>
    </citation>
    <scope>NUCLEOTIDE SEQUENCE [LARGE SCALE GENOMIC DNA]</scope>
    <source>
        <strain evidence="7">Ec32 / CCAP1310/4</strain>
    </source>
</reference>
<comment type="subcellular location">
    <subcellularLocation>
        <location evidence="1">Plastid</location>
    </subcellularLocation>
</comment>
<evidence type="ECO:0000256" key="2">
    <source>
        <dbReference type="ARBA" id="ARBA00022640"/>
    </source>
</evidence>
<feature type="domain" description="Plastid lipid-associated protein/fibrillin conserved" evidence="5">
    <location>
        <begin position="85"/>
        <end position="287"/>
    </location>
</feature>
<evidence type="ECO:0000256" key="1">
    <source>
        <dbReference type="ARBA" id="ARBA00004474"/>
    </source>
</evidence>
<evidence type="ECO:0000256" key="3">
    <source>
        <dbReference type="SAM" id="MobiDB-lite"/>
    </source>
</evidence>
<organism evidence="6 7">
    <name type="scientific">Ectocarpus siliculosus</name>
    <name type="common">Brown alga</name>
    <name type="synonym">Conferva siliculosa</name>
    <dbReference type="NCBI Taxonomy" id="2880"/>
    <lineage>
        <taxon>Eukaryota</taxon>
        <taxon>Sar</taxon>
        <taxon>Stramenopiles</taxon>
        <taxon>Ochrophyta</taxon>
        <taxon>PX clade</taxon>
        <taxon>Phaeophyceae</taxon>
        <taxon>Ectocarpales</taxon>
        <taxon>Ectocarpaceae</taxon>
        <taxon>Ectocarpus</taxon>
    </lineage>
</organism>
<dbReference type="Proteomes" id="UP000002630">
    <property type="component" value="Unassembled WGS sequence"/>
</dbReference>
<evidence type="ECO:0000313" key="6">
    <source>
        <dbReference type="EMBL" id="CBJ29782.1"/>
    </source>
</evidence>
<gene>
    <name evidence="6" type="ORF">Esi_0161_0040</name>
</gene>
<evidence type="ECO:0000259" key="5">
    <source>
        <dbReference type="Pfam" id="PF04755"/>
    </source>
</evidence>
<dbReference type="GO" id="GO:0009536">
    <property type="term" value="C:plastid"/>
    <property type="evidence" value="ECO:0007669"/>
    <property type="project" value="UniProtKB-SubCell"/>
</dbReference>
<sequence>MKLQACLAALAATVNTCGAFVPALVSCRDGVRASHAHHRPSSASPLRSSSSSPADAVDAFPSDVSPDASSSTPPASGGFSLANELLQTVLSGVGEGYIPYSEADKSAIEELVVELETSSGQGTEVQFPRDLGKLDGRWRLVFTNNLVGLGRLSPVELRDVYQVVDSAAGLVSNVVYATMSPPLFSETWGRLGERAAEIARTVEDRVTFPVNFNIQHNFEVSSQSKPAQIELVQKELKLMNAEDAAKRSLALPALQPLAKAAAGRFDTTYLDQDVRVSRGRFGELRVFQREA</sequence>
<dbReference type="InParanoid" id="D7FLU6"/>
<feature type="region of interest" description="Disordered" evidence="3">
    <location>
        <begin position="35"/>
        <end position="76"/>
    </location>
</feature>
<name>D7FLU6_ECTSI</name>
<dbReference type="Pfam" id="PF04755">
    <property type="entry name" value="PAP_fibrillin"/>
    <property type="match status" value="1"/>
</dbReference>
<dbReference type="PANTHER" id="PTHR31906">
    <property type="entry name" value="PLASTID-LIPID-ASSOCIATED PROTEIN 4, CHLOROPLASTIC-RELATED"/>
    <property type="match status" value="1"/>
</dbReference>
<proteinExistence type="predicted"/>
<protein>
    <recommendedName>
        <fullName evidence="5">Plastid lipid-associated protein/fibrillin conserved domain-containing protein</fullName>
    </recommendedName>
</protein>
<dbReference type="InterPro" id="IPR039633">
    <property type="entry name" value="PAP"/>
</dbReference>
<dbReference type="PROSITE" id="PS51257">
    <property type="entry name" value="PROKAR_LIPOPROTEIN"/>
    <property type="match status" value="1"/>
</dbReference>
<accession>D7FLU6</accession>
<keyword evidence="4" id="KW-0732">Signal</keyword>